<dbReference type="InterPro" id="IPR004457">
    <property type="entry name" value="Znf_ZPR1"/>
</dbReference>
<dbReference type="Pfam" id="PF22794">
    <property type="entry name" value="jr-ZPR1"/>
    <property type="match status" value="1"/>
</dbReference>
<dbReference type="PANTHER" id="PTHR10876">
    <property type="entry name" value="ZINC FINGER PROTEIN ZPR1"/>
    <property type="match status" value="1"/>
</dbReference>
<protein>
    <submittedName>
        <fullName evidence="3">Putative C4-type Zn finger protein</fullName>
    </submittedName>
</protein>
<dbReference type="PANTHER" id="PTHR10876:SF0">
    <property type="entry name" value="ZINC FINGER PROTEIN ZPR1"/>
    <property type="match status" value="1"/>
</dbReference>
<proteinExistence type="predicted"/>
<dbReference type="EMBL" id="CP077713">
    <property type="protein sequence ID" value="QXJ34657.1"/>
    <property type="molecule type" value="Genomic_DNA"/>
</dbReference>
<feature type="domain" description="Zinc finger ZPR1-type" evidence="1">
    <location>
        <begin position="13"/>
        <end position="158"/>
    </location>
</feature>
<evidence type="ECO:0000313" key="3">
    <source>
        <dbReference type="EMBL" id="QXJ34657.1"/>
    </source>
</evidence>
<dbReference type="Proteomes" id="UP000694036">
    <property type="component" value="Chromosome"/>
</dbReference>
<gene>
    <name evidence="2" type="ORF">J5U21_01287</name>
    <name evidence="3" type="ORF">J5U22_01204</name>
</gene>
<reference evidence="3 4" key="1">
    <citation type="journal article" date="2021" name="Environ. Microbiol.">
        <title>New insights into the diversity and evolution of the archaeal mobilome from three complete genomes of Saccharolobus shibatae.</title>
        <authorList>
            <person name="Medvedeva S."/>
            <person name="Brandt D."/>
            <person name="Cvirkaite-Krupovic V."/>
            <person name="Liu Y."/>
            <person name="Severinov K."/>
            <person name="Ishino S."/>
            <person name="Ishino Y."/>
            <person name="Prangishvili D."/>
            <person name="Kalinowski J."/>
            <person name="Krupovic M."/>
        </authorList>
    </citation>
    <scope>NUCLEOTIDE SEQUENCE [LARGE SCALE GENOMIC DNA]</scope>
    <source>
        <strain evidence="2">BEU9</strain>
        <strain evidence="3 4">S38A</strain>
    </source>
</reference>
<dbReference type="AlphaFoldDB" id="A0A8F5C039"/>
<evidence type="ECO:0000259" key="1">
    <source>
        <dbReference type="SMART" id="SM00709"/>
    </source>
</evidence>
<dbReference type="Proteomes" id="UP000693941">
    <property type="component" value="Chromosome"/>
</dbReference>
<dbReference type="RefSeq" id="WP_218259903.1">
    <property type="nucleotide sequence ID" value="NZ_CP077713.1"/>
</dbReference>
<accession>A0A8F5C039</accession>
<dbReference type="InterPro" id="IPR056180">
    <property type="entry name" value="ZPR1_jr_dom"/>
</dbReference>
<dbReference type="NCBIfam" id="TIGR00310">
    <property type="entry name" value="ZPR1_znf"/>
    <property type="match status" value="1"/>
</dbReference>
<dbReference type="GeneID" id="65562765"/>
<dbReference type="InterPro" id="IPR004470">
    <property type="entry name" value="ZPR1-like_arc"/>
</dbReference>
<evidence type="ECO:0000313" key="4">
    <source>
        <dbReference type="Proteomes" id="UP000694036"/>
    </source>
</evidence>
<organism evidence="3 4">
    <name type="scientific">Saccharolobus shibatae</name>
    <dbReference type="NCBI Taxonomy" id="2286"/>
    <lineage>
        <taxon>Archaea</taxon>
        <taxon>Thermoproteota</taxon>
        <taxon>Thermoprotei</taxon>
        <taxon>Sulfolobales</taxon>
        <taxon>Sulfolobaceae</taxon>
        <taxon>Saccharolobus</taxon>
    </lineage>
</organism>
<name>A0A8F5C039_9CREN</name>
<keyword evidence="4" id="KW-1185">Reference proteome</keyword>
<dbReference type="InterPro" id="IPR040141">
    <property type="entry name" value="ZPR1"/>
</dbReference>
<evidence type="ECO:0000313" key="2">
    <source>
        <dbReference type="EMBL" id="QXJ31636.1"/>
    </source>
</evidence>
<sequence length="172" mass="19717">MSEEPKVIFEETLVCPVCKSKTFKAIDYLYDTPHAGKLILSNWYCENCGYRFRDVKPYEAREPRVIEMRIENEDDLRTIIYRSAFAKVTIPELGIEIEPAGMSQGYVSTIEGVLEIILDKVGDFCDKECENRIRLAMEGKIKFTLVLEDEFGLSFIKSEKATVKPLILTNSD</sequence>
<dbReference type="SMART" id="SM00709">
    <property type="entry name" value="Zpr1"/>
    <property type="match status" value="1"/>
</dbReference>
<dbReference type="NCBIfam" id="TIGR00340">
    <property type="entry name" value="zpr1_rel"/>
    <property type="match status" value="1"/>
</dbReference>
<dbReference type="EMBL" id="CP077715">
    <property type="protein sequence ID" value="QXJ31636.1"/>
    <property type="molecule type" value="Genomic_DNA"/>
</dbReference>
<dbReference type="GO" id="GO:0008270">
    <property type="term" value="F:zinc ion binding"/>
    <property type="evidence" value="ECO:0007669"/>
    <property type="project" value="InterPro"/>
</dbReference>